<dbReference type="SUPFAM" id="SSF55469">
    <property type="entry name" value="FMN-dependent nitroreductase-like"/>
    <property type="match status" value="1"/>
</dbReference>
<keyword evidence="2" id="KW-1185">Reference proteome</keyword>
<dbReference type="Gene3D" id="3.40.109.10">
    <property type="entry name" value="NADH Oxidase"/>
    <property type="match status" value="1"/>
</dbReference>
<evidence type="ECO:0000313" key="2">
    <source>
        <dbReference type="Proteomes" id="UP000281094"/>
    </source>
</evidence>
<organism evidence="1 2">
    <name type="scientific">Notoacmeibacter ruber</name>
    <dbReference type="NCBI Taxonomy" id="2670375"/>
    <lineage>
        <taxon>Bacteria</taxon>
        <taxon>Pseudomonadati</taxon>
        <taxon>Pseudomonadota</taxon>
        <taxon>Alphaproteobacteria</taxon>
        <taxon>Hyphomicrobiales</taxon>
        <taxon>Notoacmeibacteraceae</taxon>
        <taxon>Notoacmeibacter</taxon>
    </lineage>
</organism>
<comment type="caution">
    <text evidence="1">The sequence shown here is derived from an EMBL/GenBank/DDBJ whole genome shotgun (WGS) entry which is preliminary data.</text>
</comment>
<dbReference type="Proteomes" id="UP000281094">
    <property type="component" value="Unassembled WGS sequence"/>
</dbReference>
<proteinExistence type="predicted"/>
<dbReference type="GO" id="GO:0016491">
    <property type="term" value="F:oxidoreductase activity"/>
    <property type="evidence" value="ECO:0007669"/>
    <property type="project" value="InterPro"/>
</dbReference>
<gene>
    <name evidence="1" type="ORF">D8780_14625</name>
</gene>
<sequence length="356" mass="38930">MTDPIAAIRNAAATARWAPSSHNSQPWQVEIEPLNSMEMRHVHIRLDETARLRALDALDDEMAISLGLFAGTFCRELGSAGVPYRVSADPPTALTIRVGPAPSRKPEKVQERTDEIRARRTSRGAFSPRLLTVSDRKALQTRQWTGLGIGTAASVQLLEDAVLRQSVAGLLERYGAQDFSHFAAWSETYAHIKFVPASALHEGRGFSIESILGPLSPMRRSLMRIVLHPVTMQFLRPFGLPRAMARSLAELAFGSPALVVLVAEDTRPEFFDLVETGNRLAEIWLTAERQGLCLHPLSVLLQHPDARQALRQALGLSGQPVFIARVGEALQPAPPSPRIPTDALVTYRPPAATAAS</sequence>
<dbReference type="RefSeq" id="WP_121646613.1">
    <property type="nucleotide sequence ID" value="NZ_RCWN01000002.1"/>
</dbReference>
<dbReference type="AlphaFoldDB" id="A0A3L7J3H9"/>
<dbReference type="InterPro" id="IPR000415">
    <property type="entry name" value="Nitroreductase-like"/>
</dbReference>
<protein>
    <recommendedName>
        <fullName evidence="3">Nitroreductase domain-containing protein</fullName>
    </recommendedName>
</protein>
<name>A0A3L7J3H9_9HYPH</name>
<evidence type="ECO:0000313" key="1">
    <source>
        <dbReference type="EMBL" id="RLQ85196.1"/>
    </source>
</evidence>
<evidence type="ECO:0008006" key="3">
    <source>
        <dbReference type="Google" id="ProtNLM"/>
    </source>
</evidence>
<dbReference type="EMBL" id="RCWN01000002">
    <property type="protein sequence ID" value="RLQ85196.1"/>
    <property type="molecule type" value="Genomic_DNA"/>
</dbReference>
<reference evidence="1 2" key="1">
    <citation type="submission" date="2018-10" db="EMBL/GenBank/DDBJ databases">
        <title>Notoacmeibacter sp. M2BS9Y-3-1, whole genome shotgun sequence.</title>
        <authorList>
            <person name="Tuo L."/>
        </authorList>
    </citation>
    <scope>NUCLEOTIDE SEQUENCE [LARGE SCALE GENOMIC DNA]</scope>
    <source>
        <strain evidence="1 2">M2BS9Y-3-1</strain>
    </source>
</reference>
<accession>A0A3L7J3H9</accession>